<dbReference type="GO" id="GO:0000166">
    <property type="term" value="F:nucleotide binding"/>
    <property type="evidence" value="ECO:0007669"/>
    <property type="project" value="InterPro"/>
</dbReference>
<evidence type="ECO:0000256" key="8">
    <source>
        <dbReference type="ARBA" id="ARBA00022835"/>
    </source>
</evidence>
<evidence type="ECO:0000256" key="14">
    <source>
        <dbReference type="ARBA" id="ARBA00070365"/>
    </source>
</evidence>
<keyword evidence="5 16" id="KW-0812">Transmembrane</keyword>
<keyword evidence="7" id="KW-0378">Hydrolase</keyword>
<comment type="subcellular location">
    <subcellularLocation>
        <location evidence="2">Membrane</location>
        <topology evidence="2">Multi-pass membrane protein</topology>
    </subcellularLocation>
    <subcellularLocation>
        <location evidence="1">Nucleus</location>
    </subcellularLocation>
</comment>
<dbReference type="Pfam" id="PF08066">
    <property type="entry name" value="PMC2NT"/>
    <property type="match status" value="1"/>
</dbReference>
<dbReference type="GO" id="GO:0000139">
    <property type="term" value="C:Golgi membrane"/>
    <property type="evidence" value="ECO:0007669"/>
    <property type="project" value="InterPro"/>
</dbReference>
<evidence type="ECO:0000256" key="6">
    <source>
        <dbReference type="ARBA" id="ARBA00022722"/>
    </source>
</evidence>
<evidence type="ECO:0000256" key="5">
    <source>
        <dbReference type="ARBA" id="ARBA00022692"/>
    </source>
</evidence>
<dbReference type="OrthoDB" id="2250022at2759"/>
<accession>A0A1J1IKT1</accession>
<dbReference type="CDD" id="cd06147">
    <property type="entry name" value="Rrp6p_like_exo"/>
    <property type="match status" value="1"/>
</dbReference>
<feature type="coiled-coil region" evidence="15">
    <location>
        <begin position="718"/>
        <end position="745"/>
    </location>
</feature>
<evidence type="ECO:0000256" key="12">
    <source>
        <dbReference type="ARBA" id="ARBA00023242"/>
    </source>
</evidence>
<organism evidence="18 19">
    <name type="scientific">Clunio marinus</name>
    <dbReference type="NCBI Taxonomy" id="568069"/>
    <lineage>
        <taxon>Eukaryota</taxon>
        <taxon>Metazoa</taxon>
        <taxon>Ecdysozoa</taxon>
        <taxon>Arthropoda</taxon>
        <taxon>Hexapoda</taxon>
        <taxon>Insecta</taxon>
        <taxon>Pterygota</taxon>
        <taxon>Neoptera</taxon>
        <taxon>Endopterygota</taxon>
        <taxon>Diptera</taxon>
        <taxon>Nematocera</taxon>
        <taxon>Chironomoidea</taxon>
        <taxon>Chironomidae</taxon>
        <taxon>Clunio</taxon>
    </lineage>
</organism>
<evidence type="ECO:0000256" key="16">
    <source>
        <dbReference type="SAM" id="Phobius"/>
    </source>
</evidence>
<dbReference type="Proteomes" id="UP000183832">
    <property type="component" value="Unassembled WGS sequence"/>
</dbReference>
<keyword evidence="4" id="KW-0813">Transport</keyword>
<dbReference type="InterPro" id="IPR010997">
    <property type="entry name" value="HRDC-like_sf"/>
</dbReference>
<dbReference type="PROSITE" id="PS50967">
    <property type="entry name" value="HRDC"/>
    <property type="match status" value="1"/>
</dbReference>
<evidence type="ECO:0000256" key="15">
    <source>
        <dbReference type="SAM" id="Coils"/>
    </source>
</evidence>
<evidence type="ECO:0000313" key="18">
    <source>
        <dbReference type="EMBL" id="CRL00784.1"/>
    </source>
</evidence>
<dbReference type="InterPro" id="IPR002121">
    <property type="entry name" value="HRDC_dom"/>
</dbReference>
<dbReference type="Gene3D" id="3.30.420.10">
    <property type="entry name" value="Ribonuclease H-like superfamily/Ribonuclease H"/>
    <property type="match status" value="1"/>
</dbReference>
<keyword evidence="10 16" id="KW-1133">Transmembrane helix</keyword>
<evidence type="ECO:0000256" key="2">
    <source>
        <dbReference type="ARBA" id="ARBA00004141"/>
    </source>
</evidence>
<evidence type="ECO:0000256" key="13">
    <source>
        <dbReference type="ARBA" id="ARBA00043957"/>
    </source>
</evidence>
<protein>
    <recommendedName>
        <fullName evidence="14">Exosome complex component 10 homolog</fullName>
    </recommendedName>
</protein>
<dbReference type="PANTHER" id="PTHR12124">
    <property type="entry name" value="POLYMYOSITIS/SCLERODERMA AUTOANTIGEN-RELATED"/>
    <property type="match status" value="1"/>
</dbReference>
<name>A0A1J1IKT1_9DIPT</name>
<sequence length="1166" mass="134958">MDAPVKIQNNVSQNEETKSTAIEEFAKNGMKHIINATKAVSSLPFGSTRDLYSAHPIFSKVMGQQSDNILNVMQSMLSFQEIKHNVKNCDNDEKFEILQDYNDSALEKVNSNLDELAGMRKKAPILLTEIKTTSIPKQYQLSASFDSPSNVQKAKLTTAKNIPRPQVNFTRPVDNSNNPFVPILKDKPNSLKPLSILPEYDEDGNITSYLHPYQFEIEKFEPQDDRLIIKSVETTSDIANAEFTFVDSIDKLNDMLEKLRMSKEIGVDLEHHSYRTFQGITCLMQLSTRKEDFIIDTIALRDELHILNEFFTDPKIVKIFHGADSDVEWLQRDLSLYLVNLFDTHQAARRLGFSRLSLAFLLKHYCDIDADKTFQLADWRMRPLPEQFLKYAQQDTHYLPFIFDRMTNDLIEAANQQTNLLKTVYMDSKIICLKRYTKPVFTIDSYKEIYLKSKKMFNERQLTALKEIFAWRDKIARLEDESYSYVLPNHMLLHIADTLPREMQGILACCNPIPPLVRQQLNNIHQIVLKARDQPMIKALSVDNNSLRPVVSNNQKKELFNHPLYCPHDVNHLREINDNLPTLLGERNFQQKIETITEEVQLSVFNNNLQFNNQLCKKETQLFISPYQRYKLMIPFMEERRKAEMIIEEEKRREKLNEKRLQLPELQVVKIASSEVATTPLKDIRKEESVFVKTDNLKANRKHPYNRYKKKNDSTIQATENQSKISEISQEINNLRKKINNATKIEEACNSKSDDVSSFNYSQVNNYQRFKASKPEPQKHLKDDKKKFKTGNRNKNNINKLFNFSNFRLNKNVLIFISYMSLFIAQGIFVTASQEKNYTYKYDTVTLVFLTEALKLFVSSVLYCREHTFKSLLLNIVKGSKLFALYFLPAFLYCLYNNLAFHNLSVFDPTTYYLLLQFRVVITGILFQIVFKKYLSRNQWLSLFLLTLGCMIKQVNFGDMPVITETQNVNQPQKNLVGIDLSINAIFIFIQVICSCLAGVYNEYLLKGKGQDVNIYIQNIFMYIDSIICNGLLLLVQGNILNAFSGDNLIEIFKPGVILIAINNCCIGIVTSFFLKYMNSILKTFASAFELLFTAILCWILFSIPIYINTFLAITIVSFAAYLYSMTPVVNIGKHSTDNVTHAKYFNKSSEDLSEEEENLLVMEKV</sequence>
<dbReference type="InterPro" id="IPR044876">
    <property type="entry name" value="HRDC_dom_sf"/>
</dbReference>
<dbReference type="Pfam" id="PF04142">
    <property type="entry name" value="Nuc_sug_transp"/>
    <property type="match status" value="1"/>
</dbReference>
<reference evidence="18 19" key="1">
    <citation type="submission" date="2015-04" db="EMBL/GenBank/DDBJ databases">
        <authorList>
            <person name="Syromyatnikov M.Y."/>
            <person name="Popov V.N."/>
        </authorList>
    </citation>
    <scope>NUCLEOTIDE SEQUENCE [LARGE SCALE GENOMIC DNA]</scope>
</reference>
<evidence type="ECO:0000256" key="10">
    <source>
        <dbReference type="ARBA" id="ARBA00022989"/>
    </source>
</evidence>
<dbReference type="InterPro" id="IPR045092">
    <property type="entry name" value="Rrp6-like"/>
</dbReference>
<keyword evidence="9" id="KW-0269">Exonuclease</keyword>
<dbReference type="GO" id="GO:0000467">
    <property type="term" value="P:exonucleolytic trimming to generate mature 3'-end of 5.8S rRNA from tricistronic rRNA transcript (SSU-rRNA, 5.8S rRNA, LSU-rRNA)"/>
    <property type="evidence" value="ECO:0007669"/>
    <property type="project" value="InterPro"/>
</dbReference>
<dbReference type="FunFam" id="1.10.150.80:FF:000001">
    <property type="entry name" value="Putative exosome component 10"/>
    <property type="match status" value="1"/>
</dbReference>
<dbReference type="AlphaFoldDB" id="A0A1J1IKT1"/>
<feature type="transmembrane region" description="Helical" evidence="16">
    <location>
        <begin position="1082"/>
        <end position="1102"/>
    </location>
</feature>
<dbReference type="GO" id="GO:0003727">
    <property type="term" value="F:single-stranded RNA binding"/>
    <property type="evidence" value="ECO:0007669"/>
    <property type="project" value="TreeGrafter"/>
</dbReference>
<dbReference type="InterPro" id="IPR002562">
    <property type="entry name" value="3'-5'_exonuclease_dom"/>
</dbReference>
<dbReference type="SMART" id="SM00341">
    <property type="entry name" value="HRDC"/>
    <property type="match status" value="1"/>
</dbReference>
<feature type="domain" description="HRDC" evidence="17">
    <location>
        <begin position="458"/>
        <end position="538"/>
    </location>
</feature>
<keyword evidence="15" id="KW-0175">Coiled coil</keyword>
<feature type="transmembrane region" description="Helical" evidence="16">
    <location>
        <begin position="1056"/>
        <end position="1075"/>
    </location>
</feature>
<dbReference type="GO" id="GO:0071051">
    <property type="term" value="P:poly(A)-dependent snoRNA 3'-end processing"/>
    <property type="evidence" value="ECO:0007669"/>
    <property type="project" value="TreeGrafter"/>
</dbReference>
<feature type="transmembrane region" description="Helical" evidence="16">
    <location>
        <begin position="1108"/>
        <end position="1125"/>
    </location>
</feature>
<comment type="similarity">
    <text evidence="13">Belongs to the exosome component 10/RRP6 family.</text>
</comment>
<gene>
    <name evidence="18" type="primary">putative Exosome component 10</name>
    <name evidence="18" type="ORF">CLUMA_CG014038</name>
</gene>
<keyword evidence="3" id="KW-0698">rRNA processing</keyword>
<dbReference type="STRING" id="568069.A0A1J1IKT1"/>
<evidence type="ECO:0000256" key="3">
    <source>
        <dbReference type="ARBA" id="ARBA00022552"/>
    </source>
</evidence>
<dbReference type="GO" id="GO:0071036">
    <property type="term" value="P:nuclear polyadenylation-dependent snoRNA catabolic process"/>
    <property type="evidence" value="ECO:0007669"/>
    <property type="project" value="TreeGrafter"/>
</dbReference>
<dbReference type="FunFam" id="3.30.420.10:FF:000059">
    <property type="entry name" value="Exosome complex exonuclease Rrp6"/>
    <property type="match status" value="1"/>
</dbReference>
<dbReference type="InterPro" id="IPR049559">
    <property type="entry name" value="Rrp6p-like_exo"/>
</dbReference>
<dbReference type="GO" id="GO:0005730">
    <property type="term" value="C:nucleolus"/>
    <property type="evidence" value="ECO:0007669"/>
    <property type="project" value="TreeGrafter"/>
</dbReference>
<keyword evidence="19" id="KW-1185">Reference proteome</keyword>
<evidence type="ECO:0000313" key="19">
    <source>
        <dbReference type="Proteomes" id="UP000183832"/>
    </source>
</evidence>
<dbReference type="InterPro" id="IPR007271">
    <property type="entry name" value="Nuc_sug_transpt"/>
</dbReference>
<proteinExistence type="inferred from homology"/>
<feature type="transmembrane region" description="Helical" evidence="16">
    <location>
        <begin position="940"/>
        <end position="957"/>
    </location>
</feature>
<evidence type="ECO:0000256" key="9">
    <source>
        <dbReference type="ARBA" id="ARBA00022839"/>
    </source>
</evidence>
<dbReference type="GO" id="GO:0071044">
    <property type="term" value="P:histone mRNA catabolic process"/>
    <property type="evidence" value="ECO:0007669"/>
    <property type="project" value="TreeGrafter"/>
</dbReference>
<keyword evidence="8" id="KW-0271">Exosome</keyword>
<dbReference type="GO" id="GO:0071037">
    <property type="term" value="P:nuclear polyadenylation-dependent snRNA catabolic process"/>
    <property type="evidence" value="ECO:0007669"/>
    <property type="project" value="TreeGrafter"/>
</dbReference>
<evidence type="ECO:0000256" key="11">
    <source>
        <dbReference type="ARBA" id="ARBA00023136"/>
    </source>
</evidence>
<dbReference type="InterPro" id="IPR012588">
    <property type="entry name" value="Exosome-assoc_fac_Rrp6_N"/>
</dbReference>
<feature type="transmembrane region" description="Helical" evidence="16">
    <location>
        <begin position="883"/>
        <end position="900"/>
    </location>
</feature>
<keyword evidence="12" id="KW-0539">Nucleus</keyword>
<dbReference type="GO" id="GO:0000176">
    <property type="term" value="C:nuclear exosome (RNase complex)"/>
    <property type="evidence" value="ECO:0007669"/>
    <property type="project" value="InterPro"/>
</dbReference>
<dbReference type="GO" id="GO:0071039">
    <property type="term" value="P:nuclear polyadenylation-dependent CUT catabolic process"/>
    <property type="evidence" value="ECO:0007669"/>
    <property type="project" value="TreeGrafter"/>
</dbReference>
<dbReference type="GO" id="GO:0071040">
    <property type="term" value="P:nuclear polyadenylation-dependent antisense transcript catabolic process"/>
    <property type="evidence" value="ECO:0007669"/>
    <property type="project" value="TreeGrafter"/>
</dbReference>
<dbReference type="SUPFAM" id="SSF47819">
    <property type="entry name" value="HRDC-like"/>
    <property type="match status" value="1"/>
</dbReference>
<dbReference type="InterPro" id="IPR012337">
    <property type="entry name" value="RNaseH-like_sf"/>
</dbReference>
<evidence type="ECO:0000256" key="7">
    <source>
        <dbReference type="ARBA" id="ARBA00022801"/>
    </source>
</evidence>
<feature type="transmembrane region" description="Helical" evidence="16">
    <location>
        <begin position="813"/>
        <end position="832"/>
    </location>
</feature>
<keyword evidence="6" id="KW-0540">Nuclease</keyword>
<dbReference type="PANTHER" id="PTHR12124:SF47">
    <property type="entry name" value="EXOSOME COMPONENT 10"/>
    <property type="match status" value="1"/>
</dbReference>
<keyword evidence="11 16" id="KW-0472">Membrane</keyword>
<dbReference type="Pfam" id="PF01612">
    <property type="entry name" value="DNA_pol_A_exo1"/>
    <property type="match status" value="1"/>
</dbReference>
<dbReference type="SMART" id="SM00474">
    <property type="entry name" value="35EXOc"/>
    <property type="match status" value="1"/>
</dbReference>
<keyword evidence="4" id="KW-0762">Sugar transport</keyword>
<evidence type="ECO:0000259" key="17">
    <source>
        <dbReference type="PROSITE" id="PS50967"/>
    </source>
</evidence>
<dbReference type="EMBL" id="CVRI01000054">
    <property type="protein sequence ID" value="CRL00784.1"/>
    <property type="molecule type" value="Genomic_DNA"/>
</dbReference>
<dbReference type="Gene3D" id="1.10.150.80">
    <property type="entry name" value="HRDC domain"/>
    <property type="match status" value="1"/>
</dbReference>
<dbReference type="GO" id="GO:0071035">
    <property type="term" value="P:nuclear polyadenylation-dependent rRNA catabolic process"/>
    <property type="evidence" value="ECO:0007669"/>
    <property type="project" value="TreeGrafter"/>
</dbReference>
<dbReference type="GO" id="GO:0000175">
    <property type="term" value="F:3'-5'-RNA exonuclease activity"/>
    <property type="evidence" value="ECO:0007669"/>
    <property type="project" value="InterPro"/>
</dbReference>
<dbReference type="GO" id="GO:0015165">
    <property type="term" value="F:pyrimidine nucleotide-sugar transmembrane transporter activity"/>
    <property type="evidence" value="ECO:0007669"/>
    <property type="project" value="InterPro"/>
</dbReference>
<dbReference type="Pfam" id="PF00570">
    <property type="entry name" value="HRDC"/>
    <property type="match status" value="1"/>
</dbReference>
<dbReference type="SUPFAM" id="SSF53098">
    <property type="entry name" value="Ribonuclease H-like"/>
    <property type="match status" value="1"/>
</dbReference>
<dbReference type="InterPro" id="IPR036397">
    <property type="entry name" value="RNaseH_sf"/>
</dbReference>
<evidence type="ECO:0000256" key="1">
    <source>
        <dbReference type="ARBA" id="ARBA00004123"/>
    </source>
</evidence>
<feature type="transmembrane region" description="Helical" evidence="16">
    <location>
        <begin position="912"/>
        <end position="931"/>
    </location>
</feature>
<evidence type="ECO:0000256" key="4">
    <source>
        <dbReference type="ARBA" id="ARBA00022597"/>
    </source>
</evidence>
<feature type="transmembrane region" description="Helical" evidence="16">
    <location>
        <begin position="1013"/>
        <end position="1036"/>
    </location>
</feature>
<feature type="transmembrane region" description="Helical" evidence="16">
    <location>
        <begin position="977"/>
        <end position="1001"/>
    </location>
</feature>
<dbReference type="GO" id="GO:0071038">
    <property type="term" value="P:TRAMP-dependent tRNA surveillance pathway"/>
    <property type="evidence" value="ECO:0007669"/>
    <property type="project" value="TreeGrafter"/>
</dbReference>